<dbReference type="PANTHER" id="PTHR43357:SF4">
    <property type="entry name" value="INNER MEMBRANE ABC TRANSPORTER PERMEASE PROTEIN YDCV"/>
    <property type="match status" value="1"/>
</dbReference>
<comment type="subcellular location">
    <subcellularLocation>
        <location evidence="1">Cell inner membrane</location>
        <topology evidence="1">Multi-pass membrane protein</topology>
    </subcellularLocation>
    <subcellularLocation>
        <location evidence="8">Cell membrane</location>
        <topology evidence="8">Multi-pass membrane protein</topology>
    </subcellularLocation>
</comment>
<feature type="transmembrane region" description="Helical" evidence="8">
    <location>
        <begin position="17"/>
        <end position="43"/>
    </location>
</feature>
<evidence type="ECO:0000313" key="10">
    <source>
        <dbReference type="EMBL" id="OLP46799.1"/>
    </source>
</evidence>
<keyword evidence="7 8" id="KW-0472">Membrane</keyword>
<dbReference type="STRING" id="1867956.BJF95_15515"/>
<evidence type="ECO:0000256" key="2">
    <source>
        <dbReference type="ARBA" id="ARBA00022448"/>
    </source>
</evidence>
<evidence type="ECO:0000256" key="6">
    <source>
        <dbReference type="ARBA" id="ARBA00022989"/>
    </source>
</evidence>
<dbReference type="InterPro" id="IPR035906">
    <property type="entry name" value="MetI-like_sf"/>
</dbReference>
<dbReference type="PANTHER" id="PTHR43357">
    <property type="entry name" value="INNER MEMBRANE ABC TRANSPORTER PERMEASE PROTEIN YDCV"/>
    <property type="match status" value="1"/>
</dbReference>
<dbReference type="AlphaFoldDB" id="A0A1Q8ZXI5"/>
<comment type="caution">
    <text evidence="10">The sequence shown here is derived from an EMBL/GenBank/DDBJ whole genome shotgun (WGS) entry which is preliminary data.</text>
</comment>
<keyword evidence="11" id="KW-1185">Reference proteome</keyword>
<feature type="transmembrane region" description="Helical" evidence="8">
    <location>
        <begin position="187"/>
        <end position="209"/>
    </location>
</feature>
<evidence type="ECO:0000259" key="9">
    <source>
        <dbReference type="PROSITE" id="PS50928"/>
    </source>
</evidence>
<dbReference type="Pfam" id="PF00528">
    <property type="entry name" value="BPD_transp_1"/>
    <property type="match status" value="1"/>
</dbReference>
<reference evidence="10 11" key="1">
    <citation type="submission" date="2016-09" db="EMBL/GenBank/DDBJ databases">
        <title>Rhizobium oryziradicis sp. nov., isolated from the root of rice.</title>
        <authorList>
            <person name="Zhao J."/>
            <person name="Zhang X."/>
        </authorList>
    </citation>
    <scope>NUCLEOTIDE SEQUENCE [LARGE SCALE GENOMIC DNA]</scope>
    <source>
        <strain evidence="10 11">N19</strain>
    </source>
</reference>
<evidence type="ECO:0000256" key="8">
    <source>
        <dbReference type="RuleBase" id="RU363032"/>
    </source>
</evidence>
<feature type="transmembrane region" description="Helical" evidence="8">
    <location>
        <begin position="147"/>
        <end position="166"/>
    </location>
</feature>
<dbReference type="PROSITE" id="PS50928">
    <property type="entry name" value="ABC_TM1"/>
    <property type="match status" value="1"/>
</dbReference>
<dbReference type="EMBL" id="MKIM01000019">
    <property type="protein sequence ID" value="OLP46799.1"/>
    <property type="molecule type" value="Genomic_DNA"/>
</dbReference>
<dbReference type="InterPro" id="IPR000515">
    <property type="entry name" value="MetI-like"/>
</dbReference>
<accession>A0A1Q8ZXI5</accession>
<gene>
    <name evidence="10" type="ORF">BJF95_15515</name>
</gene>
<dbReference type="Proteomes" id="UP000186894">
    <property type="component" value="Unassembled WGS sequence"/>
</dbReference>
<evidence type="ECO:0000256" key="1">
    <source>
        <dbReference type="ARBA" id="ARBA00004429"/>
    </source>
</evidence>
<feature type="domain" description="ABC transmembrane type-1" evidence="9">
    <location>
        <begin position="75"/>
        <end position="265"/>
    </location>
</feature>
<dbReference type="Gene3D" id="1.10.3720.10">
    <property type="entry name" value="MetI-like"/>
    <property type="match status" value="1"/>
</dbReference>
<protein>
    <submittedName>
        <fullName evidence="10">ABC transporter permease</fullName>
    </submittedName>
</protein>
<name>A0A1Q8ZXI5_9HYPH</name>
<keyword evidence="6 8" id="KW-1133">Transmembrane helix</keyword>
<keyword evidence="3" id="KW-1003">Cell membrane</keyword>
<evidence type="ECO:0000256" key="7">
    <source>
        <dbReference type="ARBA" id="ARBA00023136"/>
    </source>
</evidence>
<comment type="similarity">
    <text evidence="8">Belongs to the binding-protein-dependent transport system permease family.</text>
</comment>
<dbReference type="GO" id="GO:0055085">
    <property type="term" value="P:transmembrane transport"/>
    <property type="evidence" value="ECO:0007669"/>
    <property type="project" value="InterPro"/>
</dbReference>
<dbReference type="GO" id="GO:0005886">
    <property type="term" value="C:plasma membrane"/>
    <property type="evidence" value="ECO:0007669"/>
    <property type="project" value="UniProtKB-SubCell"/>
</dbReference>
<dbReference type="RefSeq" id="WP_075637683.1">
    <property type="nucleotide sequence ID" value="NZ_MKIM01000019.1"/>
</dbReference>
<proteinExistence type="inferred from homology"/>
<keyword evidence="5 8" id="KW-0812">Transmembrane</keyword>
<keyword evidence="4" id="KW-0997">Cell inner membrane</keyword>
<sequence length="281" mass="29931">MSDHHSQSHQINPQERLFVAGGLFAGLFVVIALPILLMGVWSLSHGWAYPRLLPQDYSLDNWRQILGGAGLMPALINSLVIAVCVTILTALIALPTAWAMAKCKIPGKRALEIFILAPTIIPGIVVGVSVGQVLLIMGIAYTIPGVVLVQTIGTLPLMIRLMSASFETLPDELIHAARSLGAGPAGIVTHIILPLCIPGLMAGGLLSFVGSFEEFDKTFIAGAPVIQTLPIKLYTYLDPYSLQFPLAAIVSLILLVPVLVVFILAGRIMRDDVLASGMGKV</sequence>
<evidence type="ECO:0000256" key="3">
    <source>
        <dbReference type="ARBA" id="ARBA00022475"/>
    </source>
</evidence>
<feature type="transmembrane region" description="Helical" evidence="8">
    <location>
        <begin position="79"/>
        <end position="101"/>
    </location>
</feature>
<dbReference type="CDD" id="cd06261">
    <property type="entry name" value="TM_PBP2"/>
    <property type="match status" value="1"/>
</dbReference>
<feature type="transmembrane region" description="Helical" evidence="8">
    <location>
        <begin position="242"/>
        <end position="265"/>
    </location>
</feature>
<evidence type="ECO:0000256" key="5">
    <source>
        <dbReference type="ARBA" id="ARBA00022692"/>
    </source>
</evidence>
<keyword evidence="2 8" id="KW-0813">Transport</keyword>
<organism evidence="10 11">
    <name type="scientific">Rhizobium oryziradicis</name>
    <dbReference type="NCBI Taxonomy" id="1867956"/>
    <lineage>
        <taxon>Bacteria</taxon>
        <taxon>Pseudomonadati</taxon>
        <taxon>Pseudomonadota</taxon>
        <taxon>Alphaproteobacteria</taxon>
        <taxon>Hyphomicrobiales</taxon>
        <taxon>Rhizobiaceae</taxon>
        <taxon>Rhizobium/Agrobacterium group</taxon>
        <taxon>Rhizobium</taxon>
    </lineage>
</organism>
<dbReference type="SUPFAM" id="SSF161098">
    <property type="entry name" value="MetI-like"/>
    <property type="match status" value="1"/>
</dbReference>
<evidence type="ECO:0000256" key="4">
    <source>
        <dbReference type="ARBA" id="ARBA00022519"/>
    </source>
</evidence>
<feature type="transmembrane region" description="Helical" evidence="8">
    <location>
        <begin position="113"/>
        <end position="141"/>
    </location>
</feature>
<evidence type="ECO:0000313" key="11">
    <source>
        <dbReference type="Proteomes" id="UP000186894"/>
    </source>
</evidence>